<dbReference type="InterPro" id="IPR025275">
    <property type="entry name" value="DUF4015"/>
</dbReference>
<dbReference type="InterPro" id="IPR013783">
    <property type="entry name" value="Ig-like_fold"/>
</dbReference>
<proteinExistence type="predicted"/>
<keyword evidence="3" id="KW-1185">Reference proteome</keyword>
<dbReference type="SUPFAM" id="SSF51445">
    <property type="entry name" value="(Trans)glycosidases"/>
    <property type="match status" value="1"/>
</dbReference>
<sequence length="520" mass="55761">MRTFRWSPQWTIAVVVVTAVAAAVTIPLSLPDEPDATVSGLPDHAVPPSILETVRLSSPHGLDGLTATLDGEPLRLRREGAALRPEVVALPEGVHVLVVTPPPGTFGESEQTEITFRVDATPPRLDIRPVEPVERGEAGEIRGTASGAVRVSAAGEETRPAADGSFTLPVRAGAGTVTVVAHDEAGNATTEDVAVTLRHPGMKAVHLTASAWASSALREPVLDLVREGRIDTVQLDIKDETGQIGYASQVPLAQEIGATTELYDARAALDLLHEEGVHVVGRLVAFRDPILGRASWESGDDQRVIQTTGGSPWSGGYGDYSFTNFADPEVREYNIALAEEAAQLGFDDILYDYVRRPDGDVSAMVIPGLTTTPEEAIASFLAESRTAVHRHGAFQGASVYGIAASRPEQIAQDIPAMSEHVDYVAPMVYPSHWGPGEYGVADPERRPYDITARSLADFQRIARENGRTRVIPWLQAFSLGVEYGPGEIRAQIEAAADNGIDSFLLWNAGCRYDPRALPPT</sequence>
<feature type="domain" description="DUF4015" evidence="1">
    <location>
        <begin position="204"/>
        <end position="512"/>
    </location>
</feature>
<dbReference type="EMBL" id="CM001466">
    <property type="protein sequence ID" value="EHY88094.1"/>
    <property type="molecule type" value="Genomic_DNA"/>
</dbReference>
<name>H8G3N6_9PSEU</name>
<dbReference type="Pfam" id="PF13200">
    <property type="entry name" value="DUF4015"/>
    <property type="match status" value="1"/>
</dbReference>
<accession>H8G3N6</accession>
<dbReference type="InterPro" id="IPR017853">
    <property type="entry name" value="GH"/>
</dbReference>
<protein>
    <recommendedName>
        <fullName evidence="1">DUF4015 domain-containing protein</fullName>
    </recommendedName>
</protein>
<dbReference type="Gene3D" id="2.60.40.10">
    <property type="entry name" value="Immunoglobulins"/>
    <property type="match status" value="1"/>
</dbReference>
<dbReference type="Proteomes" id="UP000004705">
    <property type="component" value="Chromosome"/>
</dbReference>
<evidence type="ECO:0000259" key="1">
    <source>
        <dbReference type="Pfam" id="PF13200"/>
    </source>
</evidence>
<dbReference type="OrthoDB" id="9774125at2"/>
<evidence type="ECO:0000313" key="3">
    <source>
        <dbReference type="Proteomes" id="UP000004705"/>
    </source>
</evidence>
<evidence type="ECO:0000313" key="2">
    <source>
        <dbReference type="EMBL" id="EHY88094.1"/>
    </source>
</evidence>
<dbReference type="RefSeq" id="WP_005439487.1">
    <property type="nucleotide sequence ID" value="NZ_CM001466.1"/>
</dbReference>
<gene>
    <name evidence="2" type="ORF">SacazDRAFT_01158</name>
</gene>
<dbReference type="HOGENOM" id="CLU_030168_2_0_11"/>
<dbReference type="Gene3D" id="3.20.20.80">
    <property type="entry name" value="Glycosidases"/>
    <property type="match status" value="1"/>
</dbReference>
<dbReference type="AlphaFoldDB" id="H8G3N6"/>
<reference evidence="2 3" key="1">
    <citation type="journal article" date="2012" name="Stand. Genomic Sci.">
        <title>Genome sequence of the soil bacterium Saccharomonospora azurea type strain (NA-128(T)).</title>
        <authorList>
            <person name="Klenk H.P."/>
            <person name="Held B."/>
            <person name="Lucas S."/>
            <person name="Lapidus A."/>
            <person name="Copeland A."/>
            <person name="Hammon N."/>
            <person name="Pitluck S."/>
            <person name="Goodwin L.A."/>
            <person name="Han C."/>
            <person name="Tapia R."/>
            <person name="Brambilla E.M."/>
            <person name="Potter G."/>
            <person name="Land M."/>
            <person name="Ivanova N."/>
            <person name="Rohde M."/>
            <person name="Goker M."/>
            <person name="Detter J.C."/>
            <person name="Kyrpides N.C."/>
            <person name="Woyke T."/>
        </authorList>
    </citation>
    <scope>NUCLEOTIDE SEQUENCE [LARGE SCALE GENOMIC DNA]</scope>
    <source>
        <strain evidence="2 3">NA-128</strain>
    </source>
</reference>
<dbReference type="GO" id="GO:0005975">
    <property type="term" value="P:carbohydrate metabolic process"/>
    <property type="evidence" value="ECO:0007669"/>
    <property type="project" value="UniProtKB-ARBA"/>
</dbReference>
<organism evidence="2 3">
    <name type="scientific">Saccharomonospora azurea NA-128</name>
    <dbReference type="NCBI Taxonomy" id="882081"/>
    <lineage>
        <taxon>Bacteria</taxon>
        <taxon>Bacillati</taxon>
        <taxon>Actinomycetota</taxon>
        <taxon>Actinomycetes</taxon>
        <taxon>Pseudonocardiales</taxon>
        <taxon>Pseudonocardiaceae</taxon>
        <taxon>Saccharomonospora</taxon>
    </lineage>
</organism>